<keyword evidence="4 9" id="KW-1133">Transmembrane helix</keyword>
<dbReference type="RefSeq" id="XP_019636417.1">
    <property type="nucleotide sequence ID" value="XM_019780858.1"/>
</dbReference>
<dbReference type="GeneID" id="109479015"/>
<name>A0A6P4ZZM5_BRABE</name>
<feature type="transmembrane region" description="Helical" evidence="9">
    <location>
        <begin position="573"/>
        <end position="598"/>
    </location>
</feature>
<comment type="subcellular location">
    <subcellularLocation>
        <location evidence="1">Membrane</location>
        <topology evidence="1">Single-pass membrane protein</topology>
    </subcellularLocation>
</comment>
<evidence type="ECO:0000256" key="3">
    <source>
        <dbReference type="ARBA" id="ARBA00022729"/>
    </source>
</evidence>
<dbReference type="Gene3D" id="2.60.120.290">
    <property type="entry name" value="Spermadhesin, CUB domain"/>
    <property type="match status" value="1"/>
</dbReference>
<evidence type="ECO:0000256" key="2">
    <source>
        <dbReference type="ARBA" id="ARBA00022692"/>
    </source>
</evidence>
<keyword evidence="7" id="KW-0325">Glycoprotein</keyword>
<dbReference type="Proteomes" id="UP000515135">
    <property type="component" value="Unplaced"/>
</dbReference>
<dbReference type="OrthoDB" id="4781at2759"/>
<dbReference type="CDD" id="cd22823">
    <property type="entry name" value="Gal_Rha_Lectin"/>
    <property type="match status" value="1"/>
</dbReference>
<reference evidence="14" key="1">
    <citation type="submission" date="2025-08" db="UniProtKB">
        <authorList>
            <consortium name="RefSeq"/>
        </authorList>
    </citation>
    <scope>IDENTIFICATION</scope>
    <source>
        <tissue evidence="14">Gonad</tissue>
    </source>
</reference>
<dbReference type="InterPro" id="IPR002889">
    <property type="entry name" value="WSC_carb-bd"/>
</dbReference>
<dbReference type="PROSITE" id="PS51257">
    <property type="entry name" value="PROKAR_LIPOPROTEIN"/>
    <property type="match status" value="1"/>
</dbReference>
<gene>
    <name evidence="14" type="primary">LOC109479015</name>
</gene>
<dbReference type="InterPro" id="IPR000436">
    <property type="entry name" value="Sushi_SCR_CCP_dom"/>
</dbReference>
<keyword evidence="3 10" id="KW-0732">Signal</keyword>
<organism evidence="13 14">
    <name type="scientific">Branchiostoma belcheri</name>
    <name type="common">Amphioxus</name>
    <dbReference type="NCBI Taxonomy" id="7741"/>
    <lineage>
        <taxon>Eukaryota</taxon>
        <taxon>Metazoa</taxon>
        <taxon>Chordata</taxon>
        <taxon>Cephalochordata</taxon>
        <taxon>Leptocardii</taxon>
        <taxon>Amphioxiformes</taxon>
        <taxon>Branchiostomatidae</taxon>
        <taxon>Branchiostoma</taxon>
    </lineage>
</organism>
<dbReference type="SMART" id="SM00032">
    <property type="entry name" value="CCP"/>
    <property type="match status" value="2"/>
</dbReference>
<keyword evidence="6" id="KW-1015">Disulfide bond</keyword>
<dbReference type="InterPro" id="IPR035914">
    <property type="entry name" value="Sperma_CUB_dom_sf"/>
</dbReference>
<comment type="caution">
    <text evidence="8">Lacks conserved residue(s) required for the propagation of feature annotation.</text>
</comment>
<dbReference type="PROSITE" id="PS01180">
    <property type="entry name" value="CUB"/>
    <property type="match status" value="1"/>
</dbReference>
<feature type="domain" description="CUB" evidence="11">
    <location>
        <begin position="342"/>
        <end position="449"/>
    </location>
</feature>
<evidence type="ECO:0000313" key="14">
    <source>
        <dbReference type="RefSeq" id="XP_019636417.1"/>
    </source>
</evidence>
<dbReference type="Pfam" id="PF00431">
    <property type="entry name" value="CUB"/>
    <property type="match status" value="1"/>
</dbReference>
<evidence type="ECO:0000256" key="1">
    <source>
        <dbReference type="ARBA" id="ARBA00004167"/>
    </source>
</evidence>
<dbReference type="InterPro" id="IPR051836">
    <property type="entry name" value="Kremen_rcpt"/>
</dbReference>
<dbReference type="SUPFAM" id="SSF49854">
    <property type="entry name" value="Spermadhesin, CUB domain"/>
    <property type="match status" value="1"/>
</dbReference>
<protein>
    <submittedName>
        <fullName evidence="14">Uncharacterized protein LOC109479015</fullName>
    </submittedName>
</protein>
<evidence type="ECO:0000256" key="9">
    <source>
        <dbReference type="SAM" id="Phobius"/>
    </source>
</evidence>
<evidence type="ECO:0000256" key="7">
    <source>
        <dbReference type="ARBA" id="ARBA00023180"/>
    </source>
</evidence>
<accession>A0A6P4ZZM5</accession>
<dbReference type="SMART" id="SM00042">
    <property type="entry name" value="CUB"/>
    <property type="match status" value="1"/>
</dbReference>
<evidence type="ECO:0000259" key="12">
    <source>
        <dbReference type="PROSITE" id="PS51212"/>
    </source>
</evidence>
<dbReference type="Pfam" id="PF01822">
    <property type="entry name" value="WSC"/>
    <property type="match status" value="1"/>
</dbReference>
<evidence type="ECO:0000259" key="11">
    <source>
        <dbReference type="PROSITE" id="PS01180"/>
    </source>
</evidence>
<dbReference type="KEGG" id="bbel:109479015"/>
<dbReference type="AlphaFoldDB" id="A0A6P4ZZM5"/>
<evidence type="ECO:0000256" key="5">
    <source>
        <dbReference type="ARBA" id="ARBA00023136"/>
    </source>
</evidence>
<keyword evidence="5 9" id="KW-0472">Membrane</keyword>
<evidence type="ECO:0000256" key="10">
    <source>
        <dbReference type="SAM" id="SignalP"/>
    </source>
</evidence>
<dbReference type="SMART" id="SM00321">
    <property type="entry name" value="WSC"/>
    <property type="match status" value="1"/>
</dbReference>
<dbReference type="GO" id="GO:0005886">
    <property type="term" value="C:plasma membrane"/>
    <property type="evidence" value="ECO:0007669"/>
    <property type="project" value="TreeGrafter"/>
</dbReference>
<keyword evidence="2 9" id="KW-0812">Transmembrane</keyword>
<feature type="chain" id="PRO_5027744353" evidence="10">
    <location>
        <begin position="33"/>
        <end position="731"/>
    </location>
</feature>
<proteinExistence type="predicted"/>
<feature type="domain" description="WSC" evidence="12">
    <location>
        <begin position="241"/>
        <end position="338"/>
    </location>
</feature>
<evidence type="ECO:0000313" key="13">
    <source>
        <dbReference type="Proteomes" id="UP000515135"/>
    </source>
</evidence>
<dbReference type="InterPro" id="IPR000859">
    <property type="entry name" value="CUB_dom"/>
</dbReference>
<dbReference type="CDD" id="cd00041">
    <property type="entry name" value="CUB"/>
    <property type="match status" value="1"/>
</dbReference>
<dbReference type="PROSITE" id="PS51212">
    <property type="entry name" value="WSC"/>
    <property type="match status" value="1"/>
</dbReference>
<dbReference type="CDD" id="cd00033">
    <property type="entry name" value="CCP"/>
    <property type="match status" value="1"/>
</dbReference>
<feature type="signal peptide" evidence="10">
    <location>
        <begin position="1"/>
        <end position="32"/>
    </location>
</feature>
<keyword evidence="13" id="KW-1185">Reference proteome</keyword>
<dbReference type="PANTHER" id="PTHR24269">
    <property type="entry name" value="KREMEN PROTEIN"/>
    <property type="match status" value="1"/>
</dbReference>
<evidence type="ECO:0000256" key="4">
    <source>
        <dbReference type="ARBA" id="ARBA00022989"/>
    </source>
</evidence>
<evidence type="ECO:0000256" key="6">
    <source>
        <dbReference type="ARBA" id="ARBA00023157"/>
    </source>
</evidence>
<evidence type="ECO:0000256" key="8">
    <source>
        <dbReference type="PROSITE-ProRule" id="PRU00059"/>
    </source>
</evidence>
<dbReference type="PANTHER" id="PTHR24269:SF16">
    <property type="entry name" value="PROTEIN SLG1"/>
    <property type="match status" value="1"/>
</dbReference>
<sequence length="731" mass="79477">MAAYVRTTGGRPAVCVLLFLAVCCFLVPLTGAGCPTVRLFGSTSLYPELFIGTYSMTGPVTPGRRPEYRNDESNLAPAFFSDGFWHVGNANRIRVKDSSFYLEDITGTFQIWDSKAGSEGEFVVDPEAHFSCADITYICKDDRKTIQCSRPDFQKLLIVRAIYGQDWACKLSMCTEREGDCTNCFWVTRNDVITTVKARCSGSWGNCTLQPSDEMFQGDPCGHIEGDVDKYLRVEHRCVNVPMSLGCYQDDRTNPLLTRQPVSDYNMTIPKCLAHCRSQSYRYAGVADELFCHCGNQLQDSASHRLPIMNCTAPCGGDESQFCGGGRGSHKMEVFEASIGACGGDVKTNEGVIYSPDFPGPYPLDQNCVWNIQVSSQNIIRINIELLDISDSDSLTITEYRSKQTIVTVLNGTSMTEYVSVSSNISLQFQAGPQRSQQTDGFIIRYKGVGTCGPIAVADDVISISPDHGGNFAIGKQASIGCKDGRNVTVQCQNDRSFSITAPFCTALDVGHCGPIDVINGVISVSPNHGGSFAIGQQATVTCQNGQNVTLQCEMNGAFNIPKPYCSTDRAKWMAIVGGIVAVLVLLAIVLVVTLYIIRKRRAAQKQHATGTAAYSAAPTSDSLVLTPGNLSARALGGKNEAEDDVHEYASIRDTGPRGTEPLYAQPDGGTKKTLELMYAKPMKRKKGTPSGQEEEGIVDNVLYESSVGAERQTINGEQQGLINNDLYQQI</sequence>